<keyword evidence="5" id="KW-0677">Repeat</keyword>
<name>A0ABT0QY55_9MICO</name>
<accession>A0ABT0QY55</accession>
<dbReference type="InterPro" id="IPR046342">
    <property type="entry name" value="CBS_dom_sf"/>
</dbReference>
<dbReference type="PANTHER" id="PTHR43099">
    <property type="entry name" value="UPF0053 PROTEIN YRKA"/>
    <property type="match status" value="1"/>
</dbReference>
<dbReference type="SMART" id="SM01091">
    <property type="entry name" value="CorC_HlyC"/>
    <property type="match status" value="1"/>
</dbReference>
<proteinExistence type="inferred from homology"/>
<evidence type="ECO:0000256" key="12">
    <source>
        <dbReference type="SAM" id="Phobius"/>
    </source>
</evidence>
<dbReference type="PROSITE" id="PS51846">
    <property type="entry name" value="CNNM"/>
    <property type="match status" value="1"/>
</dbReference>
<dbReference type="InterPro" id="IPR005170">
    <property type="entry name" value="Transptr-assoc_dom"/>
</dbReference>
<evidence type="ECO:0000259" key="14">
    <source>
        <dbReference type="PROSITE" id="PS51846"/>
    </source>
</evidence>
<dbReference type="CDD" id="cd04590">
    <property type="entry name" value="CBS_pair_CorC_HlyC_assoc"/>
    <property type="match status" value="1"/>
</dbReference>
<feature type="transmembrane region" description="Helical" evidence="12">
    <location>
        <begin position="94"/>
        <end position="118"/>
    </location>
</feature>
<keyword evidence="8 10" id="KW-0472">Membrane</keyword>
<feature type="transmembrane region" description="Helical" evidence="12">
    <location>
        <begin position="139"/>
        <end position="158"/>
    </location>
</feature>
<dbReference type="Gene3D" id="3.30.465.10">
    <property type="match status" value="1"/>
</dbReference>
<keyword evidence="3" id="KW-1003">Cell membrane</keyword>
<feature type="domain" description="CBS" evidence="13">
    <location>
        <begin position="218"/>
        <end position="277"/>
    </location>
</feature>
<comment type="similarity">
    <text evidence="2">Belongs to the UPF0053 family.</text>
</comment>
<comment type="caution">
    <text evidence="15">The sequence shown here is derived from an EMBL/GenBank/DDBJ whole genome shotgun (WGS) entry which is preliminary data.</text>
</comment>
<dbReference type="Pfam" id="PF00571">
    <property type="entry name" value="CBS"/>
    <property type="match status" value="2"/>
</dbReference>
<evidence type="ECO:0000256" key="7">
    <source>
        <dbReference type="ARBA" id="ARBA00023122"/>
    </source>
</evidence>
<feature type="compositionally biased region" description="Low complexity" evidence="11">
    <location>
        <begin position="448"/>
        <end position="459"/>
    </location>
</feature>
<dbReference type="InterPro" id="IPR000644">
    <property type="entry name" value="CBS_dom"/>
</dbReference>
<evidence type="ECO:0000256" key="8">
    <source>
        <dbReference type="ARBA" id="ARBA00023136"/>
    </source>
</evidence>
<feature type="region of interest" description="Disordered" evidence="11">
    <location>
        <begin position="448"/>
        <end position="470"/>
    </location>
</feature>
<gene>
    <name evidence="15" type="ORF">Bequi_01790</name>
</gene>
<dbReference type="Pfam" id="PF03471">
    <property type="entry name" value="CorC_HlyC"/>
    <property type="match status" value="1"/>
</dbReference>
<dbReference type="InterPro" id="IPR051676">
    <property type="entry name" value="UPF0053_domain"/>
</dbReference>
<organism evidence="15 16">
    <name type="scientific">Brachybacterium equifaecis</name>
    <dbReference type="NCBI Taxonomy" id="2910770"/>
    <lineage>
        <taxon>Bacteria</taxon>
        <taxon>Bacillati</taxon>
        <taxon>Actinomycetota</taxon>
        <taxon>Actinomycetes</taxon>
        <taxon>Micrococcales</taxon>
        <taxon>Dermabacteraceae</taxon>
        <taxon>Brachybacterium</taxon>
    </lineage>
</organism>
<comment type="subcellular location">
    <subcellularLocation>
        <location evidence="1">Cell membrane</location>
        <topology evidence="1">Multi-pass membrane protein</topology>
    </subcellularLocation>
</comment>
<evidence type="ECO:0000313" key="16">
    <source>
        <dbReference type="Proteomes" id="UP001203761"/>
    </source>
</evidence>
<keyword evidence="6 10" id="KW-1133">Transmembrane helix</keyword>
<dbReference type="InterPro" id="IPR044751">
    <property type="entry name" value="Ion_transp-like_CBS"/>
</dbReference>
<dbReference type="InterPro" id="IPR016169">
    <property type="entry name" value="FAD-bd_PCMH_sub2"/>
</dbReference>
<evidence type="ECO:0000256" key="3">
    <source>
        <dbReference type="ARBA" id="ARBA00022475"/>
    </source>
</evidence>
<dbReference type="EMBL" id="JAKNCJ010000001">
    <property type="protein sequence ID" value="MCL6422133.1"/>
    <property type="molecule type" value="Genomic_DNA"/>
</dbReference>
<dbReference type="Pfam" id="PF01595">
    <property type="entry name" value="CNNM"/>
    <property type="match status" value="1"/>
</dbReference>
<evidence type="ECO:0000256" key="6">
    <source>
        <dbReference type="ARBA" id="ARBA00022989"/>
    </source>
</evidence>
<dbReference type="Proteomes" id="UP001203761">
    <property type="component" value="Unassembled WGS sequence"/>
</dbReference>
<reference evidence="15" key="1">
    <citation type="submission" date="2022-02" db="EMBL/GenBank/DDBJ databases">
        <authorList>
            <person name="Lee M."/>
            <person name="Kim S.-J."/>
            <person name="Jung M.-Y."/>
        </authorList>
    </citation>
    <scope>NUCLEOTIDE SEQUENCE</scope>
    <source>
        <strain evidence="15">JHP9</strain>
    </source>
</reference>
<dbReference type="RefSeq" id="WP_249736291.1">
    <property type="nucleotide sequence ID" value="NZ_JAKNCJ010000001.1"/>
</dbReference>
<keyword evidence="4 10" id="KW-0812">Transmembrane</keyword>
<dbReference type="InterPro" id="IPR036318">
    <property type="entry name" value="FAD-bd_PCMH-like_sf"/>
</dbReference>
<protein>
    <submittedName>
        <fullName evidence="15">Hemolysin family protein</fullName>
    </submittedName>
</protein>
<evidence type="ECO:0000256" key="2">
    <source>
        <dbReference type="ARBA" id="ARBA00006337"/>
    </source>
</evidence>
<sequence length="470" mass="49773">MDSSALLAFGLVFLFVLIGGVFAGTEMAIVSLRDSQIREIEESGERGRRTAALARDPNQFLSAVQIGVTVAGFFSSAYGASTIAPALAPAVQRLGVSAGAASTIALIGMTLVIAYLSLVFGELVPKRLAMQNAKAMTRILGPILGVFSVLMRPVIWLLSTSTDIVVRLLGGDPHANREEVSAEEIRSMVRDSDAIAGFESRVLTDVFDAAERTVVEVMRPRRDMHVLPATASAAEAREALRGTTFSRYPVTGMDIDDVTGFVHVRDLLHVEDPSMPLSAIARPILQLPGTVGALDALNRMRAERDHIAVVVDEYGGTDGLVTLEDLLEELVGEIYDEYDAEVRSPGAAHTAGAPLDLDGGLIVQEFGDRTGVELPDGRGYETVAGFVMAQLRRVPAIGDSVDIDGGRLEVREMDGHRVTRLRFTPDGAGSDADDADYAGIDPAAIAADGAADSAASGSSRLPATSKETRA</sequence>
<feature type="domain" description="CBS" evidence="13">
    <location>
        <begin position="280"/>
        <end position="337"/>
    </location>
</feature>
<feature type="domain" description="CNNM transmembrane" evidence="14">
    <location>
        <begin position="1"/>
        <end position="211"/>
    </location>
</feature>
<evidence type="ECO:0000256" key="9">
    <source>
        <dbReference type="PROSITE-ProRule" id="PRU00703"/>
    </source>
</evidence>
<evidence type="ECO:0000256" key="1">
    <source>
        <dbReference type="ARBA" id="ARBA00004651"/>
    </source>
</evidence>
<evidence type="ECO:0000256" key="11">
    <source>
        <dbReference type="SAM" id="MobiDB-lite"/>
    </source>
</evidence>
<dbReference type="SUPFAM" id="SSF56176">
    <property type="entry name" value="FAD-binding/transporter-associated domain-like"/>
    <property type="match status" value="1"/>
</dbReference>
<evidence type="ECO:0000256" key="10">
    <source>
        <dbReference type="PROSITE-ProRule" id="PRU01193"/>
    </source>
</evidence>
<evidence type="ECO:0000259" key="13">
    <source>
        <dbReference type="PROSITE" id="PS51371"/>
    </source>
</evidence>
<dbReference type="InterPro" id="IPR002550">
    <property type="entry name" value="CNNM"/>
</dbReference>
<dbReference type="PANTHER" id="PTHR43099:SF5">
    <property type="entry name" value="HLYC_CORC FAMILY TRANSPORTER"/>
    <property type="match status" value="1"/>
</dbReference>
<dbReference type="SUPFAM" id="SSF54631">
    <property type="entry name" value="CBS-domain pair"/>
    <property type="match status" value="1"/>
</dbReference>
<evidence type="ECO:0000313" key="15">
    <source>
        <dbReference type="EMBL" id="MCL6422133.1"/>
    </source>
</evidence>
<dbReference type="PROSITE" id="PS51371">
    <property type="entry name" value="CBS"/>
    <property type="match status" value="2"/>
</dbReference>
<keyword evidence="7 9" id="KW-0129">CBS domain</keyword>
<evidence type="ECO:0000256" key="4">
    <source>
        <dbReference type="ARBA" id="ARBA00022692"/>
    </source>
</evidence>
<evidence type="ECO:0000256" key="5">
    <source>
        <dbReference type="ARBA" id="ARBA00022737"/>
    </source>
</evidence>
<keyword evidence="16" id="KW-1185">Reference proteome</keyword>
<dbReference type="Gene3D" id="3.10.580.10">
    <property type="entry name" value="CBS-domain"/>
    <property type="match status" value="1"/>
</dbReference>